<proteinExistence type="predicted"/>
<name>A0A0M3HLH3_ASCLU</name>
<evidence type="ECO:0000313" key="1">
    <source>
        <dbReference type="Proteomes" id="UP000036681"/>
    </source>
</evidence>
<evidence type="ECO:0000313" key="2">
    <source>
        <dbReference type="WBParaSite" id="ALUE_0000236801-mRNA-1"/>
    </source>
</evidence>
<dbReference type="AlphaFoldDB" id="A0A0M3HLH3"/>
<reference evidence="2" key="1">
    <citation type="submission" date="2017-02" db="UniProtKB">
        <authorList>
            <consortium name="WormBaseParasite"/>
        </authorList>
    </citation>
    <scope>IDENTIFICATION</scope>
</reference>
<organism evidence="1 2">
    <name type="scientific">Ascaris lumbricoides</name>
    <name type="common">Giant roundworm</name>
    <dbReference type="NCBI Taxonomy" id="6252"/>
    <lineage>
        <taxon>Eukaryota</taxon>
        <taxon>Metazoa</taxon>
        <taxon>Ecdysozoa</taxon>
        <taxon>Nematoda</taxon>
        <taxon>Chromadorea</taxon>
        <taxon>Rhabditida</taxon>
        <taxon>Spirurina</taxon>
        <taxon>Ascaridomorpha</taxon>
        <taxon>Ascaridoidea</taxon>
        <taxon>Ascarididae</taxon>
        <taxon>Ascaris</taxon>
    </lineage>
</organism>
<accession>A0A0M3HLH3</accession>
<sequence length="48" mass="5404">MNWNGEFAYDKVILSIAVFLTASWKPSNHLAMSITASLSMRMVQLSRS</sequence>
<dbReference type="Proteomes" id="UP000036681">
    <property type="component" value="Unplaced"/>
</dbReference>
<dbReference type="WBParaSite" id="ALUE_0000236801-mRNA-1">
    <property type="protein sequence ID" value="ALUE_0000236801-mRNA-1"/>
    <property type="gene ID" value="ALUE_0000236801"/>
</dbReference>
<keyword evidence="1" id="KW-1185">Reference proteome</keyword>
<protein>
    <submittedName>
        <fullName evidence="2">Neur_chan_memb domain-containing protein</fullName>
    </submittedName>
</protein>